<gene>
    <name evidence="3" type="ORF">M501DRAFT_1018801</name>
</gene>
<accession>A0A9P4VMA6</accession>
<keyword evidence="4" id="KW-1185">Reference proteome</keyword>
<feature type="signal peptide" evidence="2">
    <location>
        <begin position="1"/>
        <end position="19"/>
    </location>
</feature>
<evidence type="ECO:0000313" key="3">
    <source>
        <dbReference type="EMBL" id="KAF2836443.1"/>
    </source>
</evidence>
<feature type="region of interest" description="Disordered" evidence="1">
    <location>
        <begin position="96"/>
        <end position="142"/>
    </location>
</feature>
<evidence type="ECO:0000313" key="4">
    <source>
        <dbReference type="Proteomes" id="UP000799429"/>
    </source>
</evidence>
<protein>
    <submittedName>
        <fullName evidence="3">Uncharacterized protein</fullName>
    </submittedName>
</protein>
<keyword evidence="2" id="KW-0732">Signal</keyword>
<dbReference type="AlphaFoldDB" id="A0A9P4VMA6"/>
<dbReference type="EMBL" id="MU006103">
    <property type="protein sequence ID" value="KAF2836443.1"/>
    <property type="molecule type" value="Genomic_DNA"/>
</dbReference>
<reference evidence="3" key="1">
    <citation type="journal article" date="2020" name="Stud. Mycol.">
        <title>101 Dothideomycetes genomes: a test case for predicting lifestyles and emergence of pathogens.</title>
        <authorList>
            <person name="Haridas S."/>
            <person name="Albert R."/>
            <person name="Binder M."/>
            <person name="Bloem J."/>
            <person name="Labutti K."/>
            <person name="Salamov A."/>
            <person name="Andreopoulos B."/>
            <person name="Baker S."/>
            <person name="Barry K."/>
            <person name="Bills G."/>
            <person name="Bluhm B."/>
            <person name="Cannon C."/>
            <person name="Castanera R."/>
            <person name="Culley D."/>
            <person name="Daum C."/>
            <person name="Ezra D."/>
            <person name="Gonzalez J."/>
            <person name="Henrissat B."/>
            <person name="Kuo A."/>
            <person name="Liang C."/>
            <person name="Lipzen A."/>
            <person name="Lutzoni F."/>
            <person name="Magnuson J."/>
            <person name="Mondo S."/>
            <person name="Nolan M."/>
            <person name="Ohm R."/>
            <person name="Pangilinan J."/>
            <person name="Park H.-J."/>
            <person name="Ramirez L."/>
            <person name="Alfaro M."/>
            <person name="Sun H."/>
            <person name="Tritt A."/>
            <person name="Yoshinaga Y."/>
            <person name="Zwiers L.-H."/>
            <person name="Turgeon B."/>
            <person name="Goodwin S."/>
            <person name="Spatafora J."/>
            <person name="Crous P."/>
            <person name="Grigoriev I."/>
        </authorList>
    </citation>
    <scope>NUCLEOTIDE SEQUENCE</scope>
    <source>
        <strain evidence="3">CBS 101060</strain>
    </source>
</reference>
<sequence length="142" mass="14914">MHFSTIASSVLLVVSGVTAAPNLVVRDIAAEVALYTGRGCTGDGVRFGTAFPPDDGSCFVIPQNQGIANSGMIDTPIPAGCTPYETRRQQRLYVAQLNQQSSSDAGRASASRENSGLNEEMGKEKSGSKMERIMGARTGGRS</sequence>
<feature type="compositionally biased region" description="Low complexity" evidence="1">
    <location>
        <begin position="101"/>
        <end position="112"/>
    </location>
</feature>
<feature type="compositionally biased region" description="Basic and acidic residues" evidence="1">
    <location>
        <begin position="120"/>
        <end position="134"/>
    </location>
</feature>
<name>A0A9P4VMA6_9PEZI</name>
<comment type="caution">
    <text evidence="3">The sequence shown here is derived from an EMBL/GenBank/DDBJ whole genome shotgun (WGS) entry which is preliminary data.</text>
</comment>
<dbReference type="Proteomes" id="UP000799429">
    <property type="component" value="Unassembled WGS sequence"/>
</dbReference>
<feature type="chain" id="PRO_5040143923" evidence="2">
    <location>
        <begin position="20"/>
        <end position="142"/>
    </location>
</feature>
<proteinExistence type="predicted"/>
<evidence type="ECO:0000256" key="1">
    <source>
        <dbReference type="SAM" id="MobiDB-lite"/>
    </source>
</evidence>
<evidence type="ECO:0000256" key="2">
    <source>
        <dbReference type="SAM" id="SignalP"/>
    </source>
</evidence>
<organism evidence="3 4">
    <name type="scientific">Patellaria atrata CBS 101060</name>
    <dbReference type="NCBI Taxonomy" id="1346257"/>
    <lineage>
        <taxon>Eukaryota</taxon>
        <taxon>Fungi</taxon>
        <taxon>Dikarya</taxon>
        <taxon>Ascomycota</taxon>
        <taxon>Pezizomycotina</taxon>
        <taxon>Dothideomycetes</taxon>
        <taxon>Dothideomycetes incertae sedis</taxon>
        <taxon>Patellariales</taxon>
        <taxon>Patellariaceae</taxon>
        <taxon>Patellaria</taxon>
    </lineage>
</organism>